<dbReference type="EMBL" id="NKXS01003473">
    <property type="protein sequence ID" value="PIN09679.1"/>
    <property type="molecule type" value="Genomic_DNA"/>
</dbReference>
<gene>
    <name evidence="3" type="ORF">CDL12_17749</name>
</gene>
<keyword evidence="1" id="KW-0472">Membrane</keyword>
<dbReference type="GO" id="GO:0005524">
    <property type="term" value="F:ATP binding"/>
    <property type="evidence" value="ECO:0007669"/>
    <property type="project" value="InterPro"/>
</dbReference>
<dbReference type="AlphaFoldDB" id="A0A2G9GWM2"/>
<name>A0A2G9GWM2_9LAMI</name>
<organism evidence="3 4">
    <name type="scientific">Handroanthus impetiginosus</name>
    <dbReference type="NCBI Taxonomy" id="429701"/>
    <lineage>
        <taxon>Eukaryota</taxon>
        <taxon>Viridiplantae</taxon>
        <taxon>Streptophyta</taxon>
        <taxon>Embryophyta</taxon>
        <taxon>Tracheophyta</taxon>
        <taxon>Spermatophyta</taxon>
        <taxon>Magnoliopsida</taxon>
        <taxon>eudicotyledons</taxon>
        <taxon>Gunneridae</taxon>
        <taxon>Pentapetalae</taxon>
        <taxon>asterids</taxon>
        <taxon>lamiids</taxon>
        <taxon>Lamiales</taxon>
        <taxon>Bignoniaceae</taxon>
        <taxon>Crescentiina</taxon>
        <taxon>Tabebuia alliance</taxon>
        <taxon>Handroanthus</taxon>
    </lineage>
</organism>
<dbReference type="Gene3D" id="3.10.350.10">
    <property type="entry name" value="LysM domain"/>
    <property type="match status" value="1"/>
</dbReference>
<feature type="transmembrane region" description="Helical" evidence="1">
    <location>
        <begin position="120"/>
        <end position="144"/>
    </location>
</feature>
<dbReference type="PANTHER" id="PTHR45927">
    <property type="entry name" value="LYSM-DOMAIN RECEPTOR-LIKE KINASE-RELATED"/>
    <property type="match status" value="1"/>
</dbReference>
<dbReference type="SUPFAM" id="SSF56112">
    <property type="entry name" value="Protein kinase-like (PK-like)"/>
    <property type="match status" value="1"/>
</dbReference>
<feature type="domain" description="Protein kinase" evidence="2">
    <location>
        <begin position="178"/>
        <end position="429"/>
    </location>
</feature>
<dbReference type="InterPro" id="IPR000719">
    <property type="entry name" value="Prot_kinase_dom"/>
</dbReference>
<dbReference type="Pfam" id="PF07714">
    <property type="entry name" value="PK_Tyr_Ser-Thr"/>
    <property type="match status" value="1"/>
</dbReference>
<sequence length="455" mass="51018">MKTTIKGESFNEISESLEGLTTCGSIKEKNPRFFPWNLDERINLSFLLSYPMREGDTLAELAFKFDVSQESIVNANSMYSRSHNTSLVPISTLLVPSQSKPSFGKILAKFQEPKMGMIQVYIAIGVVGILAIIAIGATLFFIHFKRKRKVSIKNENMELQQLSLSVRTTSDKKELQKATEDFNSSNLIEGSVFHGIHKGKNLAIKRVPSDTLSKIDFHLFDKRIHHHPNIIRLLGTCLKEGSDSYIVLEYAENGSLKDWIHGGLAIKSHFIAACNCFLTGNQRVKTCLDIATSLQYMHHILNPSYVHGNIKSRNIFLDEISAQNWDQESWNKGYLAPEYQNEGQISPNPDIFAYGVENGSFIKLSDEIKRVLETENAEELRGWIDSGLGENYSFDGAVNLANLARSCVEDDPSLRPNAGEIVEKLLGLVDEEGDHQVDVCESSCKPLVKADEEER</sequence>
<dbReference type="EC" id="2.7.11.1" evidence="3"/>
<dbReference type="Pfam" id="PF23473">
    <property type="entry name" value="LysM3_LYK4_5"/>
    <property type="match status" value="1"/>
</dbReference>
<dbReference type="InterPro" id="IPR056563">
    <property type="entry name" value="LysM3_LYK4_5"/>
</dbReference>
<dbReference type="Gene3D" id="1.10.510.10">
    <property type="entry name" value="Transferase(Phosphotransferase) domain 1"/>
    <property type="match status" value="1"/>
</dbReference>
<keyword evidence="1" id="KW-1133">Transmembrane helix</keyword>
<keyword evidence="3" id="KW-0418">Kinase</keyword>
<dbReference type="PROSITE" id="PS50011">
    <property type="entry name" value="PROTEIN_KINASE_DOM"/>
    <property type="match status" value="1"/>
</dbReference>
<comment type="caution">
    <text evidence="3">The sequence shown here is derived from an EMBL/GenBank/DDBJ whole genome shotgun (WGS) entry which is preliminary data.</text>
</comment>
<protein>
    <submittedName>
        <fullName evidence="3">Serine/threonine protein kinase</fullName>
        <ecNumber evidence="3">2.7.11.1</ecNumber>
    </submittedName>
</protein>
<keyword evidence="1" id="KW-0812">Transmembrane</keyword>
<dbReference type="InterPro" id="IPR011009">
    <property type="entry name" value="Kinase-like_dom_sf"/>
</dbReference>
<evidence type="ECO:0000256" key="1">
    <source>
        <dbReference type="SAM" id="Phobius"/>
    </source>
</evidence>
<evidence type="ECO:0000313" key="3">
    <source>
        <dbReference type="EMBL" id="PIN09679.1"/>
    </source>
</evidence>
<dbReference type="GO" id="GO:0004674">
    <property type="term" value="F:protein serine/threonine kinase activity"/>
    <property type="evidence" value="ECO:0007669"/>
    <property type="project" value="UniProtKB-KW"/>
</dbReference>
<dbReference type="InterPro" id="IPR052611">
    <property type="entry name" value="Plant_RLK_LysM"/>
</dbReference>
<dbReference type="InterPro" id="IPR036779">
    <property type="entry name" value="LysM_dom_sf"/>
</dbReference>
<proteinExistence type="predicted"/>
<dbReference type="InterPro" id="IPR001245">
    <property type="entry name" value="Ser-Thr/Tyr_kinase_cat_dom"/>
</dbReference>
<keyword evidence="3" id="KW-0723">Serine/threonine-protein kinase</keyword>
<dbReference type="PANTHER" id="PTHR45927:SF13">
    <property type="entry name" value="PROTEIN LYK2"/>
    <property type="match status" value="1"/>
</dbReference>
<evidence type="ECO:0000259" key="2">
    <source>
        <dbReference type="PROSITE" id="PS50011"/>
    </source>
</evidence>
<reference evidence="4" key="1">
    <citation type="journal article" date="2018" name="Gigascience">
        <title>Genome assembly of the Pink Ipe (Handroanthus impetiginosus, Bignoniaceae), a highly valued, ecologically keystone Neotropical timber forest tree.</title>
        <authorList>
            <person name="Silva-Junior O.B."/>
            <person name="Grattapaglia D."/>
            <person name="Novaes E."/>
            <person name="Collevatti R.G."/>
        </authorList>
    </citation>
    <scope>NUCLEOTIDE SEQUENCE [LARGE SCALE GENOMIC DNA]</scope>
    <source>
        <strain evidence="4">cv. UFG-1</strain>
    </source>
</reference>
<accession>A0A2G9GWM2</accession>
<dbReference type="Gene3D" id="3.30.200.20">
    <property type="entry name" value="Phosphorylase Kinase, domain 1"/>
    <property type="match status" value="1"/>
</dbReference>
<dbReference type="OrthoDB" id="4062651at2759"/>
<dbReference type="STRING" id="429701.A0A2G9GWM2"/>
<dbReference type="Proteomes" id="UP000231279">
    <property type="component" value="Unassembled WGS sequence"/>
</dbReference>
<keyword evidence="4" id="KW-1185">Reference proteome</keyword>
<dbReference type="CDD" id="cd12087">
    <property type="entry name" value="TM_EGFR-like"/>
    <property type="match status" value="1"/>
</dbReference>
<evidence type="ECO:0000313" key="4">
    <source>
        <dbReference type="Proteomes" id="UP000231279"/>
    </source>
</evidence>
<keyword evidence="3" id="KW-0808">Transferase</keyword>